<accession>A0A2K2U2A5</accession>
<dbReference type="AlphaFoldDB" id="A0A2K2U2A5"/>
<gene>
    <name evidence="3" type="ORF">C2L80_11880</name>
</gene>
<dbReference type="Proteomes" id="UP000236488">
    <property type="component" value="Unassembled WGS sequence"/>
</dbReference>
<dbReference type="InterPro" id="IPR050509">
    <property type="entry name" value="CoA-transferase_III"/>
</dbReference>
<evidence type="ECO:0000256" key="2">
    <source>
        <dbReference type="ARBA" id="ARBA00022679"/>
    </source>
</evidence>
<proteinExistence type="inferred from homology"/>
<reference evidence="3 4" key="1">
    <citation type="journal article" date="2018" name="Int. J. Syst. Evol. Microbiol.">
        <title>Rubneribacter badeniensis gen. nov., sp. nov. and Enteroscipio rubneri gen. nov., sp. nov., new members of the Eggerthellaceae isolated from human faeces.</title>
        <authorList>
            <person name="Danylec N."/>
            <person name="Gobl A."/>
            <person name="Stoll D.A."/>
            <person name="Hetzer B."/>
            <person name="Kulling S.E."/>
            <person name="Huch M."/>
        </authorList>
    </citation>
    <scope>NUCLEOTIDE SEQUENCE [LARGE SCALE GENOMIC DNA]</scope>
    <source>
        <strain evidence="3 4">ResAG-85</strain>
    </source>
</reference>
<name>A0A2K2U2A5_9ACTN</name>
<organism evidence="3 4">
    <name type="scientific">Rubneribacter badeniensis</name>
    <dbReference type="NCBI Taxonomy" id="2070688"/>
    <lineage>
        <taxon>Bacteria</taxon>
        <taxon>Bacillati</taxon>
        <taxon>Actinomycetota</taxon>
        <taxon>Coriobacteriia</taxon>
        <taxon>Eggerthellales</taxon>
        <taxon>Eggerthellaceae</taxon>
        <taxon>Rubneribacter</taxon>
    </lineage>
</organism>
<evidence type="ECO:0000256" key="1">
    <source>
        <dbReference type="ARBA" id="ARBA00008383"/>
    </source>
</evidence>
<dbReference type="InterPro" id="IPR003673">
    <property type="entry name" value="CoA-Trfase_fam_III"/>
</dbReference>
<keyword evidence="2" id="KW-0808">Transferase</keyword>
<evidence type="ECO:0000313" key="4">
    <source>
        <dbReference type="Proteomes" id="UP000236488"/>
    </source>
</evidence>
<dbReference type="InterPro" id="IPR044855">
    <property type="entry name" value="CoA-Trfase_III_dom3_sf"/>
</dbReference>
<dbReference type="Gene3D" id="3.30.1540.10">
    <property type="entry name" value="formyl-coa transferase, domain 3"/>
    <property type="match status" value="1"/>
</dbReference>
<dbReference type="SUPFAM" id="SSF89796">
    <property type="entry name" value="CoA-transferase family III (CaiB/BaiF)"/>
    <property type="match status" value="1"/>
</dbReference>
<keyword evidence="4" id="KW-1185">Reference proteome</keyword>
<protein>
    <submittedName>
        <fullName evidence="3">Carnitine dehydratase</fullName>
    </submittedName>
</protein>
<comment type="similarity">
    <text evidence="1">Belongs to the CoA-transferase III family.</text>
</comment>
<dbReference type="EMBL" id="PPEL01000097">
    <property type="protein sequence ID" value="PNV64457.1"/>
    <property type="molecule type" value="Genomic_DNA"/>
</dbReference>
<dbReference type="Pfam" id="PF02515">
    <property type="entry name" value="CoA_transf_3"/>
    <property type="match status" value="1"/>
</dbReference>
<dbReference type="PANTHER" id="PTHR48228">
    <property type="entry name" value="SUCCINYL-COA--D-CITRAMALATE COA-TRANSFERASE"/>
    <property type="match status" value="1"/>
</dbReference>
<comment type="caution">
    <text evidence="3">The sequence shown here is derived from an EMBL/GenBank/DDBJ whole genome shotgun (WGS) entry which is preliminary data.</text>
</comment>
<dbReference type="GO" id="GO:0016740">
    <property type="term" value="F:transferase activity"/>
    <property type="evidence" value="ECO:0007669"/>
    <property type="project" value="UniProtKB-KW"/>
</dbReference>
<sequence length="413" mass="44515">MSARPTSSDTAWHGPLTGVKVVSLCQAIAGPFACSMLGDLGADVIGIENPNGRDASRPGAHNPGWGTLMDRRNSRSLCMNIKSSEGKSLLAKLLSSSDMLIEGFRGGQLAKWGLSDQELWKINPALVIVHISGFGQTGLSSYVQRASFDGIGQAYSGFLEMNGFSDRPPLPAFPQVSDYYAGFMALTGGLAALHHAKKTGEGDSIDVAQFEAMLRCSGYYIMDYLNTKTLPARGVTFNAGMGTYICRDGVSLYVMVLGSGVLKHACAILDLPYGSDLFPNGISGVRKDTEAGEALEAALANYLQTHDAETVEQEFLASGIPCSRVYTFAMGEADPHYQARKTFTEWQNAYDDHSIRGVSVVPRLKKHPGKVRRGMPLVGQHNEEILKSMGLSSREISCLYKRGILAKESTPQG</sequence>
<dbReference type="InterPro" id="IPR023606">
    <property type="entry name" value="CoA-Trfase_III_dom_1_sf"/>
</dbReference>
<evidence type="ECO:0000313" key="3">
    <source>
        <dbReference type="EMBL" id="PNV64457.1"/>
    </source>
</evidence>
<dbReference type="PANTHER" id="PTHR48228:SF6">
    <property type="entry name" value="L-CARNITINE COA-TRANSFERASE"/>
    <property type="match status" value="1"/>
</dbReference>
<dbReference type="Gene3D" id="3.40.50.10540">
    <property type="entry name" value="Crotonobetainyl-coa:carnitine coa-transferase, domain 1"/>
    <property type="match status" value="1"/>
</dbReference>